<keyword evidence="2" id="KW-0808">Transferase</keyword>
<protein>
    <submittedName>
        <fullName evidence="6">Methyltransferase domain-containing protein</fullName>
    </submittedName>
</protein>
<evidence type="ECO:0000256" key="2">
    <source>
        <dbReference type="ARBA" id="ARBA00022679"/>
    </source>
</evidence>
<dbReference type="CDD" id="cd02440">
    <property type="entry name" value="AdoMet_MTases"/>
    <property type="match status" value="1"/>
</dbReference>
<organism evidence="6 7">
    <name type="scientific">Nocardia iowensis</name>
    <dbReference type="NCBI Taxonomy" id="204891"/>
    <lineage>
        <taxon>Bacteria</taxon>
        <taxon>Bacillati</taxon>
        <taxon>Actinomycetota</taxon>
        <taxon>Actinomycetes</taxon>
        <taxon>Mycobacteriales</taxon>
        <taxon>Nocardiaceae</taxon>
        <taxon>Nocardia</taxon>
    </lineage>
</organism>
<dbReference type="Pfam" id="PF00891">
    <property type="entry name" value="Methyltransf_2"/>
    <property type="match status" value="1"/>
</dbReference>
<evidence type="ECO:0000259" key="4">
    <source>
        <dbReference type="Pfam" id="PF00891"/>
    </source>
</evidence>
<dbReference type="RefSeq" id="WP_218476550.1">
    <property type="nucleotide sequence ID" value="NZ_BAABJN010000018.1"/>
</dbReference>
<evidence type="ECO:0000256" key="1">
    <source>
        <dbReference type="ARBA" id="ARBA00022603"/>
    </source>
</evidence>
<sequence>MTVPTLRDAADIKQLANAFCHAKLLLTAHEVGIFGWLAANGPADADRIAAGTGLHPRGVGDLLRGLALLDLLVEDEAGYRNSPIVRQTLVPGAPEYLGGFLRRADHMLYPTWGSLAEALRTGQPQAAGAGADAFLRMLADPGQRAQYLRMMDSASTPVAHRLAEVFDWSRYRTVADIGGCRGNLAGILLRHHPGLRATVFDLAPMGPELTAHLSAQGVADRAEFVAGDFFTDALPSADVLVLGHVLHNWSSTERAKLVAKAFQAVRPGGALLIYDAMYTGSSDDLARVLVSINMLLVTEGGSEYPVAEAVDWLAAAGCTSHETVPLGTADTLLIAHKPATGAETSR</sequence>
<keyword evidence="3" id="KW-0949">S-adenosyl-L-methionine</keyword>
<dbReference type="GO" id="GO:0032259">
    <property type="term" value="P:methylation"/>
    <property type="evidence" value="ECO:0007669"/>
    <property type="project" value="UniProtKB-KW"/>
</dbReference>
<keyword evidence="1 6" id="KW-0489">Methyltransferase</keyword>
<dbReference type="GO" id="GO:0008168">
    <property type="term" value="F:methyltransferase activity"/>
    <property type="evidence" value="ECO:0007669"/>
    <property type="project" value="UniProtKB-KW"/>
</dbReference>
<dbReference type="PROSITE" id="PS51683">
    <property type="entry name" value="SAM_OMT_II"/>
    <property type="match status" value="1"/>
</dbReference>
<dbReference type="Proteomes" id="UP000694257">
    <property type="component" value="Chromosome"/>
</dbReference>
<evidence type="ECO:0000256" key="3">
    <source>
        <dbReference type="ARBA" id="ARBA00022691"/>
    </source>
</evidence>
<dbReference type="InterPro" id="IPR016461">
    <property type="entry name" value="COMT-like"/>
</dbReference>
<dbReference type="PANTHER" id="PTHR43712:SF2">
    <property type="entry name" value="O-METHYLTRANSFERASE CICE"/>
    <property type="match status" value="1"/>
</dbReference>
<feature type="domain" description="O-methyltransferase C-terminal" evidence="4">
    <location>
        <begin position="112"/>
        <end position="302"/>
    </location>
</feature>
<feature type="domain" description="O-methyltransferase dimerisation" evidence="5">
    <location>
        <begin position="14"/>
        <end position="84"/>
    </location>
</feature>
<dbReference type="InterPro" id="IPR001077">
    <property type="entry name" value="COMT_C"/>
</dbReference>
<name>A0ABX8RY39_NOCIO</name>
<gene>
    <name evidence="6" type="ORF">KV110_14250</name>
</gene>
<dbReference type="PANTHER" id="PTHR43712">
    <property type="entry name" value="PUTATIVE (AFU_ORTHOLOGUE AFUA_4G14580)-RELATED"/>
    <property type="match status" value="1"/>
</dbReference>
<dbReference type="PIRSF" id="PIRSF005739">
    <property type="entry name" value="O-mtase"/>
    <property type="match status" value="1"/>
</dbReference>
<evidence type="ECO:0000313" key="6">
    <source>
        <dbReference type="EMBL" id="QXN94116.1"/>
    </source>
</evidence>
<proteinExistence type="predicted"/>
<evidence type="ECO:0000259" key="5">
    <source>
        <dbReference type="Pfam" id="PF08100"/>
    </source>
</evidence>
<evidence type="ECO:0000313" key="7">
    <source>
        <dbReference type="Proteomes" id="UP000694257"/>
    </source>
</evidence>
<accession>A0ABX8RY39</accession>
<dbReference type="EMBL" id="CP078145">
    <property type="protein sequence ID" value="QXN94116.1"/>
    <property type="molecule type" value="Genomic_DNA"/>
</dbReference>
<dbReference type="Pfam" id="PF08100">
    <property type="entry name" value="Dimerisation"/>
    <property type="match status" value="1"/>
</dbReference>
<keyword evidence="7" id="KW-1185">Reference proteome</keyword>
<reference evidence="6 7" key="1">
    <citation type="submission" date="2021-07" db="EMBL/GenBank/DDBJ databases">
        <title>Whole Genome Sequence of Nocardia Iowensis.</title>
        <authorList>
            <person name="Lamm A."/>
            <person name="Collins-Fairclough A.M."/>
            <person name="Bunk B."/>
            <person name="Sproer C."/>
        </authorList>
    </citation>
    <scope>NUCLEOTIDE SEQUENCE [LARGE SCALE GENOMIC DNA]</scope>
    <source>
        <strain evidence="6 7">NRRL 5646</strain>
    </source>
</reference>
<dbReference type="InterPro" id="IPR012967">
    <property type="entry name" value="COMT_dimerisation"/>
</dbReference>